<dbReference type="InterPro" id="IPR050056">
    <property type="entry name" value="Hemoglobin_oxygen_transport"/>
</dbReference>
<keyword evidence="3 7" id="KW-0349">Heme</keyword>
<evidence type="ECO:0000256" key="3">
    <source>
        <dbReference type="ARBA" id="ARBA00022617"/>
    </source>
</evidence>
<accession>A0A8J7P0A2</accession>
<dbReference type="GO" id="GO:0072562">
    <property type="term" value="C:blood microparticle"/>
    <property type="evidence" value="ECO:0007669"/>
    <property type="project" value="TreeGrafter"/>
</dbReference>
<comment type="similarity">
    <text evidence="1 7">Belongs to the globin family.</text>
</comment>
<dbReference type="EMBL" id="JAAWVO010053056">
    <property type="protein sequence ID" value="MBN3320986.1"/>
    <property type="molecule type" value="Genomic_DNA"/>
</dbReference>
<dbReference type="GO" id="GO:0005344">
    <property type="term" value="F:oxygen carrier activity"/>
    <property type="evidence" value="ECO:0007669"/>
    <property type="project" value="UniProtKB-KW"/>
</dbReference>
<dbReference type="GO" id="GO:0020037">
    <property type="term" value="F:heme binding"/>
    <property type="evidence" value="ECO:0007669"/>
    <property type="project" value="InterPro"/>
</dbReference>
<dbReference type="SUPFAM" id="SSF46458">
    <property type="entry name" value="Globin-like"/>
    <property type="match status" value="2"/>
</dbReference>
<dbReference type="PANTHER" id="PTHR11442">
    <property type="entry name" value="HEMOGLOBIN FAMILY MEMBER"/>
    <property type="match status" value="1"/>
</dbReference>
<feature type="non-terminal residue" evidence="9">
    <location>
        <position position="1"/>
    </location>
</feature>
<evidence type="ECO:0000256" key="6">
    <source>
        <dbReference type="ARBA" id="ARBA00023004"/>
    </source>
</evidence>
<keyword evidence="10" id="KW-1185">Reference proteome</keyword>
<evidence type="ECO:0000256" key="7">
    <source>
        <dbReference type="RuleBase" id="RU000356"/>
    </source>
</evidence>
<dbReference type="Pfam" id="PF00042">
    <property type="entry name" value="Globin"/>
    <property type="match status" value="2"/>
</dbReference>
<dbReference type="GO" id="GO:0004601">
    <property type="term" value="F:peroxidase activity"/>
    <property type="evidence" value="ECO:0007669"/>
    <property type="project" value="TreeGrafter"/>
</dbReference>
<feature type="domain" description="Globin" evidence="8">
    <location>
        <begin position="148"/>
        <end position="292"/>
    </location>
</feature>
<keyword evidence="5" id="KW-0479">Metal-binding</keyword>
<evidence type="ECO:0000313" key="10">
    <source>
        <dbReference type="Proteomes" id="UP000736164"/>
    </source>
</evidence>
<dbReference type="GO" id="GO:0031720">
    <property type="term" value="F:haptoglobin binding"/>
    <property type="evidence" value="ECO:0007669"/>
    <property type="project" value="TreeGrafter"/>
</dbReference>
<dbReference type="GO" id="GO:0005833">
    <property type="term" value="C:hemoglobin complex"/>
    <property type="evidence" value="ECO:0007669"/>
    <property type="project" value="InterPro"/>
</dbReference>
<protein>
    <submittedName>
        <fullName evidence="9">HBBC protein</fullName>
    </submittedName>
</protein>
<evidence type="ECO:0000256" key="1">
    <source>
        <dbReference type="ARBA" id="ARBA00008705"/>
    </source>
</evidence>
<dbReference type="AlphaFoldDB" id="A0A8J7P0A2"/>
<keyword evidence="4 7" id="KW-0561">Oxygen transport</keyword>
<dbReference type="Gene3D" id="1.10.490.10">
    <property type="entry name" value="Globins"/>
    <property type="match status" value="2"/>
</dbReference>
<feature type="domain" description="Globin" evidence="8">
    <location>
        <begin position="3"/>
        <end position="147"/>
    </location>
</feature>
<evidence type="ECO:0000259" key="8">
    <source>
        <dbReference type="PROSITE" id="PS01033"/>
    </source>
</evidence>
<proteinExistence type="inferred from homology"/>
<evidence type="ECO:0000256" key="5">
    <source>
        <dbReference type="ARBA" id="ARBA00022723"/>
    </source>
</evidence>
<evidence type="ECO:0000313" key="9">
    <source>
        <dbReference type="EMBL" id="MBN3320986.1"/>
    </source>
</evidence>
<evidence type="ECO:0000256" key="2">
    <source>
        <dbReference type="ARBA" id="ARBA00022448"/>
    </source>
</evidence>
<dbReference type="PROSITE" id="PS01033">
    <property type="entry name" value="GLOBIN"/>
    <property type="match status" value="2"/>
</dbReference>
<comment type="caution">
    <text evidence="9">The sequence shown here is derived from an EMBL/GenBank/DDBJ whole genome shotgun (WGS) entry which is preliminary data.</text>
</comment>
<dbReference type="GO" id="GO:0031838">
    <property type="term" value="C:haptoglobin-hemoglobin complex"/>
    <property type="evidence" value="ECO:0007669"/>
    <property type="project" value="TreeGrafter"/>
</dbReference>
<dbReference type="Proteomes" id="UP000736164">
    <property type="component" value="Unassembled WGS sequence"/>
</dbReference>
<name>A0A8J7P0A2_ATRSP</name>
<dbReference type="GO" id="GO:0042744">
    <property type="term" value="P:hydrogen peroxide catabolic process"/>
    <property type="evidence" value="ECO:0007669"/>
    <property type="project" value="TreeGrafter"/>
</dbReference>
<dbReference type="InterPro" id="IPR012292">
    <property type="entry name" value="Globin/Proto"/>
</dbReference>
<dbReference type="GO" id="GO:0043177">
    <property type="term" value="F:organic acid binding"/>
    <property type="evidence" value="ECO:0007669"/>
    <property type="project" value="TreeGrafter"/>
</dbReference>
<organism evidence="9 10">
    <name type="scientific">Atractosteus spatula</name>
    <name type="common">Alligator gar</name>
    <name type="synonym">Lepisosteus spatula</name>
    <dbReference type="NCBI Taxonomy" id="7917"/>
    <lineage>
        <taxon>Eukaryota</taxon>
        <taxon>Metazoa</taxon>
        <taxon>Chordata</taxon>
        <taxon>Craniata</taxon>
        <taxon>Vertebrata</taxon>
        <taxon>Euteleostomi</taxon>
        <taxon>Actinopterygii</taxon>
        <taxon>Neopterygii</taxon>
        <taxon>Holostei</taxon>
        <taxon>Semionotiformes</taxon>
        <taxon>Lepisosteidae</taxon>
        <taxon>Atractosteus</taxon>
    </lineage>
</organism>
<dbReference type="InterPro" id="IPR009050">
    <property type="entry name" value="Globin-like_sf"/>
</dbReference>
<reference evidence="9" key="1">
    <citation type="journal article" date="2021" name="Cell">
        <title>Tracing the genetic footprints of vertebrate landing in non-teleost ray-finned fishes.</title>
        <authorList>
            <person name="Bi X."/>
            <person name="Wang K."/>
            <person name="Yang L."/>
            <person name="Pan H."/>
            <person name="Jiang H."/>
            <person name="Wei Q."/>
            <person name="Fang M."/>
            <person name="Yu H."/>
            <person name="Zhu C."/>
            <person name="Cai Y."/>
            <person name="He Y."/>
            <person name="Gan X."/>
            <person name="Zeng H."/>
            <person name="Yu D."/>
            <person name="Zhu Y."/>
            <person name="Jiang H."/>
            <person name="Qiu Q."/>
            <person name="Yang H."/>
            <person name="Zhang Y.E."/>
            <person name="Wang W."/>
            <person name="Zhu M."/>
            <person name="He S."/>
            <person name="Zhang G."/>
        </authorList>
    </citation>
    <scope>NUCLEOTIDE SEQUENCE</scope>
    <source>
        <strain evidence="9">Allg_001</strain>
    </source>
</reference>
<keyword evidence="2 7" id="KW-0813">Transport</keyword>
<feature type="non-terminal residue" evidence="9">
    <location>
        <position position="292"/>
    </location>
</feature>
<sequence>MGHWTDAERHAIEKLWGQIHVDEIGPQALARLLIVYPWTQRYFGAFGNLTNAAAILGNAKVAHHGKVVLGALDKAVHDLEHIVENYASLSELHSTKLHVDPDNFRLLGDCITIVLAAKLGTGFTVEVNAAFQKFLDVVIAALRKHMVHFTDAEAKAIKAVWGKVNVDTVGPQALARLLIVYPWTQRYFGAFGNLTNAAAILGNAKVAHHGKVVLGALDKAVQDPEHITANYASLSELHSTKLHVDPDNFRLLGDCITIVLAAQFGTSFTVELNAAFQKFLDVVIAALRKQYH</sequence>
<dbReference type="PANTHER" id="PTHR11442:SF7">
    <property type="entry name" value="HEMOGLOBIN SUBUNIT EPSILON"/>
    <property type="match status" value="1"/>
</dbReference>
<dbReference type="PRINTS" id="PR00814">
    <property type="entry name" value="BETAHAEM"/>
</dbReference>
<evidence type="ECO:0000256" key="4">
    <source>
        <dbReference type="ARBA" id="ARBA00022621"/>
    </source>
</evidence>
<dbReference type="CDD" id="cd08925">
    <property type="entry name" value="Hb-beta-like"/>
    <property type="match status" value="2"/>
</dbReference>
<dbReference type="InterPro" id="IPR000971">
    <property type="entry name" value="Globin"/>
</dbReference>
<dbReference type="FunFam" id="1.10.490.10:FF:000001">
    <property type="entry name" value="Hemoglobin subunit beta"/>
    <property type="match status" value="2"/>
</dbReference>
<dbReference type="GO" id="GO:0019825">
    <property type="term" value="F:oxygen binding"/>
    <property type="evidence" value="ECO:0007669"/>
    <property type="project" value="InterPro"/>
</dbReference>
<keyword evidence="6" id="KW-0408">Iron</keyword>
<dbReference type="GO" id="GO:0046872">
    <property type="term" value="F:metal ion binding"/>
    <property type="evidence" value="ECO:0007669"/>
    <property type="project" value="UniProtKB-KW"/>
</dbReference>
<dbReference type="InterPro" id="IPR002337">
    <property type="entry name" value="Hemoglobin_b"/>
</dbReference>
<gene>
    <name evidence="9" type="primary">Hbb2</name>
    <name evidence="9" type="ORF">GTO95_0002906</name>
</gene>